<protein>
    <recommendedName>
        <fullName evidence="4">SPP1 Gp6-like portal protein</fullName>
    </recommendedName>
</protein>
<organism evidence="2 3">
    <name type="scientific">Nonomuraea cypriaca</name>
    <dbReference type="NCBI Taxonomy" id="1187855"/>
    <lineage>
        <taxon>Bacteria</taxon>
        <taxon>Bacillati</taxon>
        <taxon>Actinomycetota</taxon>
        <taxon>Actinomycetes</taxon>
        <taxon>Streptosporangiales</taxon>
        <taxon>Streptosporangiaceae</taxon>
        <taxon>Nonomuraea</taxon>
    </lineage>
</organism>
<reference evidence="2" key="1">
    <citation type="submission" date="2020-11" db="EMBL/GenBank/DDBJ databases">
        <title>Whole-genome analyses of Nonomuraea sp. K274.</title>
        <authorList>
            <person name="Veyisoglu A."/>
        </authorList>
    </citation>
    <scope>NUCLEOTIDE SEQUENCE</scope>
    <source>
        <strain evidence="2">K274</strain>
    </source>
</reference>
<feature type="region of interest" description="Disordered" evidence="1">
    <location>
        <begin position="482"/>
        <end position="521"/>
    </location>
</feature>
<evidence type="ECO:0000313" key="2">
    <source>
        <dbReference type="EMBL" id="MBF8193273.1"/>
    </source>
</evidence>
<evidence type="ECO:0008006" key="4">
    <source>
        <dbReference type="Google" id="ProtNLM"/>
    </source>
</evidence>
<evidence type="ECO:0000256" key="1">
    <source>
        <dbReference type="SAM" id="MobiDB-lite"/>
    </source>
</evidence>
<sequence length="521" mass="57644">MPLPSGGGTWPPQHLQPIYNHYAILDAWYTGDPDRLARTYEDPTRTQPANHPWQHRGGITGFIGRMFWGQPTPQGERRAKLHVPVASDICTMSSDLLFSEPPSITVENAQTQERIDDMLPQLQAALLEGSEVGAALGGYYLRAVWDTSVAERPWLAAVHADAAVPEWRWGRLWAVTFWRILETDDQTCLWHLEHHEPGLISNALYQGGPAALGKQIPLTDHAETAAMRPVIETGLKRCTAVYVPNMRPQRAWRNFPAGANLGRSDFDGPVMQLMDSLDETWTSWMRDIRIGKGRVHVPASYLKNNGPGQGAFFDPDREIYEAMNVLGGDDRMELTATQFAIRVVEHRDTAAELLAAILRATGYSAQSFGLSGEVAITATEVAAKERRSLTTRSRKALYTAPELAAAIEMLLQLEASPLFSSGVTPELPTVVFGDSVSPDILQLAQTAELMRRAEAASDETLVRMLHPDWDEDQVTEEVRLIGDARPDPMQDPFALPGDMTGPGQEGEDGEQEQDGPPQREE</sequence>
<gene>
    <name evidence="2" type="ORF">ITP53_47925</name>
</gene>
<proteinExistence type="predicted"/>
<keyword evidence="3" id="KW-1185">Reference proteome</keyword>
<accession>A0A931AJY2</accession>
<dbReference type="AlphaFoldDB" id="A0A931AJY2"/>
<name>A0A931AJY2_9ACTN</name>
<dbReference type="RefSeq" id="WP_195902142.1">
    <property type="nucleotide sequence ID" value="NZ_JADOGI010000269.1"/>
</dbReference>
<dbReference type="EMBL" id="JADOGI010000269">
    <property type="protein sequence ID" value="MBF8193273.1"/>
    <property type="molecule type" value="Genomic_DNA"/>
</dbReference>
<evidence type="ECO:0000313" key="3">
    <source>
        <dbReference type="Proteomes" id="UP000605361"/>
    </source>
</evidence>
<comment type="caution">
    <text evidence="2">The sequence shown here is derived from an EMBL/GenBank/DDBJ whole genome shotgun (WGS) entry which is preliminary data.</text>
</comment>
<dbReference type="Proteomes" id="UP000605361">
    <property type="component" value="Unassembled WGS sequence"/>
</dbReference>